<evidence type="ECO:0000256" key="1">
    <source>
        <dbReference type="SAM" id="MobiDB-lite"/>
    </source>
</evidence>
<proteinExistence type="predicted"/>
<organism evidence="2 3">
    <name type="scientific">Bifidobacterium longum subsp. longum 1-6B</name>
    <dbReference type="NCBI Taxonomy" id="1161744"/>
    <lineage>
        <taxon>Bacteria</taxon>
        <taxon>Bacillati</taxon>
        <taxon>Actinomycetota</taxon>
        <taxon>Actinomycetes</taxon>
        <taxon>Bifidobacteriales</taxon>
        <taxon>Bifidobacteriaceae</taxon>
        <taxon>Bifidobacterium</taxon>
    </lineage>
</organism>
<feature type="region of interest" description="Disordered" evidence="1">
    <location>
        <begin position="259"/>
        <end position="292"/>
    </location>
</feature>
<dbReference type="EMBL" id="AJTF01000069">
    <property type="protein sequence ID" value="EIJ26111.1"/>
    <property type="molecule type" value="Genomic_DNA"/>
</dbReference>
<dbReference type="InterPro" id="IPR029052">
    <property type="entry name" value="Metallo-depent_PP-like"/>
</dbReference>
<dbReference type="SUPFAM" id="SSF56300">
    <property type="entry name" value="Metallo-dependent phosphatases"/>
    <property type="match status" value="1"/>
</dbReference>
<dbReference type="Proteomes" id="UP000006410">
    <property type="component" value="Unassembled WGS sequence"/>
</dbReference>
<protein>
    <submittedName>
        <fullName evidence="2">Calcineurin-like phosphoesterase family protein</fullName>
    </submittedName>
</protein>
<name>A0AA87LS72_BIFLL</name>
<evidence type="ECO:0000313" key="3">
    <source>
        <dbReference type="Proteomes" id="UP000006410"/>
    </source>
</evidence>
<sequence length="292" mass="32651">MHRSKTHCIPSHIQKEQQIMKYFTTDTHFGHPLVSVLRGFTTFDPGHTQYDALLSSQGRKAAEDWAKGVVLDDSRLNFRKAADTDAHDEAIVANINRIVGEDDELWILGDIGYRTSVRHLKSCLRQLRCRHLHAVIGNHDDWWLDDTPARDLFESIEPNSTAELTGLGIGRQQATETVNLSHFPYREDLAYGWPDDAVRFRDQALPFDGHRLLYGHTHQLSPEGARHEALNVGLDAWNLQPVSETQIADWFHAHATDSTRVSPLDMPDSPGPAPIDSAAQQEPGGSVSAAES</sequence>
<gene>
    <name evidence="2" type="ORF">HMPREF1313_1652</name>
</gene>
<reference evidence="2 3" key="1">
    <citation type="journal article" date="2013" name="Genome Announc.">
        <title>Draft Genome Sequences of Two Pairs of Human Intestinal Bifidobacterium longum subsp. longum Strains, 44B and 1-6B and 35B and 2-2B, Consecutively Isolated from Two Children after a 5-Year Time Period.</title>
        <authorList>
            <person name="Shkoporov A.N."/>
            <person name="Efimov B.A."/>
            <person name="Khokhlova E.V."/>
            <person name="Chaplin A.V."/>
            <person name="Kafarskaya L.I."/>
            <person name="Durkin A.S."/>
            <person name="McCorrison J."/>
            <person name="Torralba M."/>
            <person name="Gillis M."/>
            <person name="Sutton G."/>
            <person name="Weibel D.B."/>
            <person name="Nelson K.E."/>
            <person name="Smeianov V.V."/>
        </authorList>
    </citation>
    <scope>NUCLEOTIDE SEQUENCE [LARGE SCALE GENOMIC DNA]</scope>
    <source>
        <strain evidence="2 3">1-6B</strain>
    </source>
</reference>
<comment type="caution">
    <text evidence="2">The sequence shown here is derived from an EMBL/GenBank/DDBJ whole genome shotgun (WGS) entry which is preliminary data.</text>
</comment>
<dbReference type="AlphaFoldDB" id="A0AA87LS72"/>
<accession>A0AA87LS72</accession>
<dbReference type="Gene3D" id="3.60.21.10">
    <property type="match status" value="1"/>
</dbReference>
<evidence type="ECO:0000313" key="2">
    <source>
        <dbReference type="EMBL" id="EIJ26111.1"/>
    </source>
</evidence>